<dbReference type="EMBL" id="JANAVB010031417">
    <property type="protein sequence ID" value="KAJ6811860.1"/>
    <property type="molecule type" value="Genomic_DNA"/>
</dbReference>
<protein>
    <submittedName>
        <fullName evidence="2">Nucleolin</fullName>
    </submittedName>
</protein>
<dbReference type="AlphaFoldDB" id="A0AAX6F607"/>
<name>A0AAX6F607_IRIPA</name>
<keyword evidence="3" id="KW-1185">Reference proteome</keyword>
<feature type="compositionally biased region" description="Basic and acidic residues" evidence="1">
    <location>
        <begin position="164"/>
        <end position="177"/>
    </location>
</feature>
<reference evidence="2" key="1">
    <citation type="journal article" date="2023" name="GigaByte">
        <title>Genome assembly of the bearded iris, Iris pallida Lam.</title>
        <authorList>
            <person name="Bruccoleri R.E."/>
            <person name="Oakeley E.J."/>
            <person name="Faust A.M.E."/>
            <person name="Altorfer M."/>
            <person name="Dessus-Babus S."/>
            <person name="Burckhardt D."/>
            <person name="Oertli M."/>
            <person name="Naumann U."/>
            <person name="Petersen F."/>
            <person name="Wong J."/>
        </authorList>
    </citation>
    <scope>NUCLEOTIDE SEQUENCE</scope>
    <source>
        <strain evidence="2">GSM-AAB239-AS_SAM_17_03QT</strain>
    </source>
</reference>
<organism evidence="2 3">
    <name type="scientific">Iris pallida</name>
    <name type="common">Sweet iris</name>
    <dbReference type="NCBI Taxonomy" id="29817"/>
    <lineage>
        <taxon>Eukaryota</taxon>
        <taxon>Viridiplantae</taxon>
        <taxon>Streptophyta</taxon>
        <taxon>Embryophyta</taxon>
        <taxon>Tracheophyta</taxon>
        <taxon>Spermatophyta</taxon>
        <taxon>Magnoliopsida</taxon>
        <taxon>Liliopsida</taxon>
        <taxon>Asparagales</taxon>
        <taxon>Iridaceae</taxon>
        <taxon>Iridoideae</taxon>
        <taxon>Irideae</taxon>
        <taxon>Iris</taxon>
    </lineage>
</organism>
<comment type="caution">
    <text evidence="2">The sequence shown here is derived from an EMBL/GenBank/DDBJ whole genome shotgun (WGS) entry which is preliminary data.</text>
</comment>
<gene>
    <name evidence="2" type="ORF">M6B38_151070</name>
</gene>
<dbReference type="Proteomes" id="UP001140949">
    <property type="component" value="Unassembled WGS sequence"/>
</dbReference>
<feature type="compositionally biased region" description="Acidic residues" evidence="1">
    <location>
        <begin position="115"/>
        <end position="127"/>
    </location>
</feature>
<evidence type="ECO:0000313" key="3">
    <source>
        <dbReference type="Proteomes" id="UP001140949"/>
    </source>
</evidence>
<feature type="region of interest" description="Disordered" evidence="1">
    <location>
        <begin position="1"/>
        <end position="71"/>
    </location>
</feature>
<proteinExistence type="predicted"/>
<accession>A0AAX6F607</accession>
<reference evidence="2" key="2">
    <citation type="submission" date="2023-04" db="EMBL/GenBank/DDBJ databases">
        <authorList>
            <person name="Bruccoleri R.E."/>
            <person name="Oakeley E.J."/>
            <person name="Faust A.-M."/>
            <person name="Dessus-Babus S."/>
            <person name="Altorfer M."/>
            <person name="Burckhardt D."/>
            <person name="Oertli M."/>
            <person name="Naumann U."/>
            <person name="Petersen F."/>
            <person name="Wong J."/>
        </authorList>
    </citation>
    <scope>NUCLEOTIDE SEQUENCE</scope>
    <source>
        <strain evidence="2">GSM-AAB239-AS_SAM_17_03QT</strain>
        <tissue evidence="2">Leaf</tissue>
    </source>
</reference>
<feature type="region of interest" description="Disordered" evidence="1">
    <location>
        <begin position="115"/>
        <end position="177"/>
    </location>
</feature>
<dbReference type="PANTHER" id="PTHR33448">
    <property type="entry name" value="CHLOROPLAST PROTEIN HCF243-RELATED"/>
    <property type="match status" value="1"/>
</dbReference>
<evidence type="ECO:0000313" key="2">
    <source>
        <dbReference type="EMBL" id="KAJ6811860.1"/>
    </source>
</evidence>
<dbReference type="PANTHER" id="PTHR33448:SF3">
    <property type="entry name" value="OS09G0370000 PROTEIN"/>
    <property type="match status" value="1"/>
</dbReference>
<evidence type="ECO:0000256" key="1">
    <source>
        <dbReference type="SAM" id="MobiDB-lite"/>
    </source>
</evidence>
<sequence>MPKPICSPSRPSDRPKRRRRPSRPPSFPPFGTNGIGGSEMASEPTSPKVTCAGQVKVPVGPKGRTAKAQPTAKSWLDALGLKKDVINFLDVLRSSLRLSMGCFGTFRAPVLECCSSEEEDDEEEEEGVGGSDSRTEESHEEEEEEQLPPTNALLLMRCRSAPAKRGDQEKEKGDEERLTLMSYAPDFFEVSTDVVKETWVVGSVDPTLARSRSWRR</sequence>